<reference evidence="1" key="2">
    <citation type="journal article" name="Front. Microbiol.">
        <title>Degradative Capacity of Two Strains of Rhodonia placenta: From Phenotype to Genotype.</title>
        <authorList>
            <person name="Kolle M."/>
            <person name="Horta M.A.C."/>
            <person name="Nowrousian M."/>
            <person name="Ohm R.A."/>
            <person name="Benz J.P."/>
            <person name="Pilgard A."/>
        </authorList>
    </citation>
    <scope>NUCLEOTIDE SEQUENCE</scope>
    <source>
        <strain evidence="1">FPRL280</strain>
    </source>
</reference>
<reference evidence="1" key="1">
    <citation type="submission" date="2020-11" db="EMBL/GenBank/DDBJ databases">
        <authorList>
            <person name="Koelle M."/>
            <person name="Horta M.A.C."/>
            <person name="Nowrousian M."/>
            <person name="Ohm R.A."/>
            <person name="Benz P."/>
            <person name="Pilgard A."/>
        </authorList>
    </citation>
    <scope>NUCLEOTIDE SEQUENCE</scope>
    <source>
        <strain evidence="1">FPRL280</strain>
    </source>
</reference>
<comment type="caution">
    <text evidence="1">The sequence shown here is derived from an EMBL/GenBank/DDBJ whole genome shotgun (WGS) entry which is preliminary data.</text>
</comment>
<protein>
    <submittedName>
        <fullName evidence="1">Uncharacterized protein</fullName>
    </submittedName>
</protein>
<organism evidence="1 2">
    <name type="scientific">Rhodonia placenta</name>
    <dbReference type="NCBI Taxonomy" id="104341"/>
    <lineage>
        <taxon>Eukaryota</taxon>
        <taxon>Fungi</taxon>
        <taxon>Dikarya</taxon>
        <taxon>Basidiomycota</taxon>
        <taxon>Agaricomycotina</taxon>
        <taxon>Agaricomycetes</taxon>
        <taxon>Polyporales</taxon>
        <taxon>Adustoporiaceae</taxon>
        <taxon>Rhodonia</taxon>
    </lineage>
</organism>
<gene>
    <name evidence="1" type="ORF">IEO21_04293</name>
</gene>
<proteinExistence type="predicted"/>
<dbReference type="EMBL" id="JADOXO010000062">
    <property type="protein sequence ID" value="KAF9815966.1"/>
    <property type="molecule type" value="Genomic_DNA"/>
</dbReference>
<evidence type="ECO:0000313" key="1">
    <source>
        <dbReference type="EMBL" id="KAF9815966.1"/>
    </source>
</evidence>
<dbReference type="Proteomes" id="UP000639403">
    <property type="component" value="Unassembled WGS sequence"/>
</dbReference>
<name>A0A8H7U2M3_9APHY</name>
<dbReference type="AlphaFoldDB" id="A0A8H7U2M3"/>
<evidence type="ECO:0000313" key="2">
    <source>
        <dbReference type="Proteomes" id="UP000639403"/>
    </source>
</evidence>
<accession>A0A8H7U2M3</accession>
<sequence length="442" mass="49499">MPFTGPPLRLLPQDALIFQDLDGYFYTRIWTLVRPLVASDLVAIEKYAPLVRHLGVKEEGRFSRFTHTYRLDAVTSDALSHIVERYPHPFLFPGILSLDWRVVMRPWSHRAISDRGSWKDLLVYVGPKLRELYLGKKAYAPHKSDTLSGLAEVLDAVGNQFIQELQLGLGDQWKPWARPVSGQPLQLSSLTTIEIVEASAESYINFARFVSLPQVKSATLCITPYPSAAHLGDLFSAIGQQFCPDRLVNLSVHLLEFEPPNEVAHGAIAHSDYLRSLLPFCQMQRIVIDADWEYGHDDDVLQEMAKAWPGLKHLEFAEAEIQVSRSHLHSPATLRSLIPLATCCKDLLSLGIWLHVDIRADHEAIVADIAQAMLNPSSSPLAILKVSHSTIEGLPEDIASLLSILFPDLQEIIATGADEHVERWGKVEKLLLAARNARLMEL</sequence>